<keyword evidence="2 4" id="KW-1133">Transmembrane helix</keyword>
<keyword evidence="3 4" id="KW-0472">Membrane</keyword>
<feature type="domain" description="Major facilitator superfamily (MFS) profile" evidence="5">
    <location>
        <begin position="12"/>
        <end position="393"/>
    </location>
</feature>
<accession>A0A948TAG8</accession>
<feature type="transmembrane region" description="Helical" evidence="4">
    <location>
        <begin position="306"/>
        <end position="330"/>
    </location>
</feature>
<evidence type="ECO:0000256" key="4">
    <source>
        <dbReference type="SAM" id="Phobius"/>
    </source>
</evidence>
<dbReference type="PANTHER" id="PTHR42910:SF1">
    <property type="entry name" value="MAJOR FACILITATOR SUPERFAMILY (MFS) PROFILE DOMAIN-CONTAINING PROTEIN"/>
    <property type="match status" value="1"/>
</dbReference>
<evidence type="ECO:0000256" key="1">
    <source>
        <dbReference type="ARBA" id="ARBA00022692"/>
    </source>
</evidence>
<dbReference type="Proteomes" id="UP000783796">
    <property type="component" value="Unassembled WGS sequence"/>
</dbReference>
<organism evidence="6 7">
    <name type="scientific">Candidatus Phocaeicola faecigallinarum</name>
    <dbReference type="NCBI Taxonomy" id="2838732"/>
    <lineage>
        <taxon>Bacteria</taxon>
        <taxon>Pseudomonadati</taxon>
        <taxon>Bacteroidota</taxon>
        <taxon>Bacteroidia</taxon>
        <taxon>Bacteroidales</taxon>
        <taxon>Bacteroidaceae</taxon>
        <taxon>Phocaeicola</taxon>
    </lineage>
</organism>
<feature type="transmembrane region" description="Helical" evidence="4">
    <location>
        <begin position="52"/>
        <end position="70"/>
    </location>
</feature>
<keyword evidence="1 4" id="KW-0812">Transmembrane</keyword>
<evidence type="ECO:0000313" key="6">
    <source>
        <dbReference type="EMBL" id="MBU3837350.1"/>
    </source>
</evidence>
<dbReference type="GO" id="GO:0022857">
    <property type="term" value="F:transmembrane transporter activity"/>
    <property type="evidence" value="ECO:0007669"/>
    <property type="project" value="InterPro"/>
</dbReference>
<dbReference type="SUPFAM" id="SSF103473">
    <property type="entry name" value="MFS general substrate transporter"/>
    <property type="match status" value="1"/>
</dbReference>
<proteinExistence type="predicted"/>
<feature type="transmembrane region" description="Helical" evidence="4">
    <location>
        <begin position="12"/>
        <end position="32"/>
    </location>
</feature>
<feature type="transmembrane region" description="Helical" evidence="4">
    <location>
        <begin position="371"/>
        <end position="389"/>
    </location>
</feature>
<feature type="transmembrane region" description="Helical" evidence="4">
    <location>
        <begin position="282"/>
        <end position="300"/>
    </location>
</feature>
<dbReference type="AlphaFoldDB" id="A0A948TAG8"/>
<feature type="transmembrane region" description="Helical" evidence="4">
    <location>
        <begin position="342"/>
        <end position="365"/>
    </location>
</feature>
<dbReference type="EMBL" id="JAHLFW010000035">
    <property type="protein sequence ID" value="MBU3837350.1"/>
    <property type="molecule type" value="Genomic_DNA"/>
</dbReference>
<sequence>MKQKLIENEGIPGYLLLLLAVISGLAVANLYYNQPLLNDICRDLRVNEFTANLIPMVTQIGYALGLLFIIPLGDLYSRRRIIVVNFSLLSVSMLSIALSKNVGFVLASSLITGICSVMPQIFIPIASQFSKPEDKSKNVGVLVSGLLTGILGSRVISGIVGEYWGWRTMYYLAAAIMLVCIFIVIRIIPDMAVNYKGTYKELMQSLFTIFRQRKDIRLSSLRAGLCFGSFLSLWACLAFKLSGEPFYAGNNIIGMLGLCGVAGALTASLVGRYVRILGVKRLNYIGGLIIIVSWSIMYVFQNTYAGFIVGIMLIDIGMQCVQLSNQTYVLTSLPNASNRVNTIFMTTYFVGGALGTFLAGTFWHIMQWDGVVVVGLSLTIVSLIITRFAKVLQ</sequence>
<gene>
    <name evidence="6" type="ORF">H9777_03330</name>
</gene>
<evidence type="ECO:0000259" key="5">
    <source>
        <dbReference type="PROSITE" id="PS50850"/>
    </source>
</evidence>
<dbReference type="Pfam" id="PF07690">
    <property type="entry name" value="MFS_1"/>
    <property type="match status" value="1"/>
</dbReference>
<evidence type="ECO:0000313" key="7">
    <source>
        <dbReference type="Proteomes" id="UP000783796"/>
    </source>
</evidence>
<protein>
    <submittedName>
        <fullName evidence="6">MFS transporter</fullName>
    </submittedName>
</protein>
<comment type="caution">
    <text evidence="6">The sequence shown here is derived from an EMBL/GenBank/DDBJ whole genome shotgun (WGS) entry which is preliminary data.</text>
</comment>
<dbReference type="InterPro" id="IPR036259">
    <property type="entry name" value="MFS_trans_sf"/>
</dbReference>
<feature type="transmembrane region" description="Helical" evidence="4">
    <location>
        <begin position="82"/>
        <end position="98"/>
    </location>
</feature>
<feature type="transmembrane region" description="Helical" evidence="4">
    <location>
        <begin position="104"/>
        <end position="127"/>
    </location>
</feature>
<evidence type="ECO:0000256" key="2">
    <source>
        <dbReference type="ARBA" id="ARBA00022989"/>
    </source>
</evidence>
<feature type="transmembrane region" description="Helical" evidence="4">
    <location>
        <begin position="221"/>
        <end position="240"/>
    </location>
</feature>
<dbReference type="PANTHER" id="PTHR42910">
    <property type="entry name" value="TRANSPORTER SCO4007-RELATED"/>
    <property type="match status" value="1"/>
</dbReference>
<name>A0A948TAG8_9BACT</name>
<dbReference type="PROSITE" id="PS50850">
    <property type="entry name" value="MFS"/>
    <property type="match status" value="1"/>
</dbReference>
<feature type="transmembrane region" description="Helical" evidence="4">
    <location>
        <begin position="139"/>
        <end position="157"/>
    </location>
</feature>
<reference evidence="6" key="1">
    <citation type="journal article" date="2021" name="PeerJ">
        <title>Extensive microbial diversity within the chicken gut microbiome revealed by metagenomics and culture.</title>
        <authorList>
            <person name="Gilroy R."/>
            <person name="Ravi A."/>
            <person name="Getino M."/>
            <person name="Pursley I."/>
            <person name="Horton D.L."/>
            <person name="Alikhan N.F."/>
            <person name="Baker D."/>
            <person name="Gharbi K."/>
            <person name="Hall N."/>
            <person name="Watson M."/>
            <person name="Adriaenssens E.M."/>
            <person name="Foster-Nyarko E."/>
            <person name="Jarju S."/>
            <person name="Secka A."/>
            <person name="Antonio M."/>
            <person name="Oren A."/>
            <person name="Chaudhuri R.R."/>
            <person name="La Ragione R."/>
            <person name="Hildebrand F."/>
            <person name="Pallen M.J."/>
        </authorList>
    </citation>
    <scope>NUCLEOTIDE SEQUENCE</scope>
    <source>
        <strain evidence="6">G4-2901</strain>
    </source>
</reference>
<reference evidence="6" key="2">
    <citation type="submission" date="2021-04" db="EMBL/GenBank/DDBJ databases">
        <authorList>
            <person name="Gilroy R."/>
        </authorList>
    </citation>
    <scope>NUCLEOTIDE SEQUENCE</scope>
    <source>
        <strain evidence="6">G4-2901</strain>
    </source>
</reference>
<dbReference type="CDD" id="cd17324">
    <property type="entry name" value="MFS_NepI_like"/>
    <property type="match status" value="1"/>
</dbReference>
<dbReference type="InterPro" id="IPR020846">
    <property type="entry name" value="MFS_dom"/>
</dbReference>
<evidence type="ECO:0000256" key="3">
    <source>
        <dbReference type="ARBA" id="ARBA00023136"/>
    </source>
</evidence>
<dbReference type="Gene3D" id="1.20.1250.20">
    <property type="entry name" value="MFS general substrate transporter like domains"/>
    <property type="match status" value="1"/>
</dbReference>
<dbReference type="InterPro" id="IPR011701">
    <property type="entry name" value="MFS"/>
</dbReference>
<feature type="transmembrane region" description="Helical" evidence="4">
    <location>
        <begin position="252"/>
        <end position="270"/>
    </location>
</feature>
<feature type="transmembrane region" description="Helical" evidence="4">
    <location>
        <begin position="169"/>
        <end position="188"/>
    </location>
</feature>